<dbReference type="AlphaFoldDB" id="A0A1E8F0M2"/>
<evidence type="ECO:0000256" key="3">
    <source>
        <dbReference type="ARBA" id="ARBA00022801"/>
    </source>
</evidence>
<dbReference type="GO" id="GO:0016787">
    <property type="term" value="F:hydrolase activity"/>
    <property type="evidence" value="ECO:0007669"/>
    <property type="project" value="UniProtKB-KW"/>
</dbReference>
<evidence type="ECO:0000259" key="8">
    <source>
        <dbReference type="Pfam" id="PF12705"/>
    </source>
</evidence>
<proteinExistence type="predicted"/>
<dbReference type="GO" id="GO:0005524">
    <property type="term" value="F:ATP binding"/>
    <property type="evidence" value="ECO:0007669"/>
    <property type="project" value="UniProtKB-KW"/>
</dbReference>
<organism evidence="9 10">
    <name type="scientific">Clostridium acetireducens DSM 10703</name>
    <dbReference type="NCBI Taxonomy" id="1121290"/>
    <lineage>
        <taxon>Bacteria</taxon>
        <taxon>Bacillati</taxon>
        <taxon>Bacillota</taxon>
        <taxon>Clostridia</taxon>
        <taxon>Eubacteriales</taxon>
        <taxon>Clostridiaceae</taxon>
        <taxon>Clostridium</taxon>
    </lineage>
</organism>
<evidence type="ECO:0000256" key="5">
    <source>
        <dbReference type="ARBA" id="ARBA00022840"/>
    </source>
</evidence>
<dbReference type="EMBL" id="LZFO01000006">
    <property type="protein sequence ID" value="OFI07003.1"/>
    <property type="molecule type" value="Genomic_DNA"/>
</dbReference>
<keyword evidence="3" id="KW-0378">Hydrolase</keyword>
<keyword evidence="7" id="KW-0234">DNA repair</keyword>
<dbReference type="Proteomes" id="UP000175744">
    <property type="component" value="Unassembled WGS sequence"/>
</dbReference>
<evidence type="ECO:0000256" key="2">
    <source>
        <dbReference type="ARBA" id="ARBA00022763"/>
    </source>
</evidence>
<dbReference type="STRING" id="1121290.CLAOCE_05890"/>
<dbReference type="GO" id="GO:0003677">
    <property type="term" value="F:DNA binding"/>
    <property type="evidence" value="ECO:0007669"/>
    <property type="project" value="UniProtKB-KW"/>
</dbReference>
<sequence length="251" mass="30958">MRDIRKNNSFYYSQNSLNTFLKCPFKFKLKYINGVSWKKDSPIDVEYYKNIKKGLDFHLICERYFLDIPLGLEKKEYIDKDLLNWTNNLIEKFPKKKQKKYLPEYEIKMKKNNIRIQAKYDLIILHDNKIYIIDFKTEERKLTHKEMKKRFQTILYMYIMYEKAKEIFNIDVQAIDIKMIFWQPKFKEDFIEIEYSEKIHLENEIIIKNTINTIDEYNFELDFNKNLYKSHCKFCEFNYLCNNSRVDFDLD</sequence>
<evidence type="ECO:0000256" key="6">
    <source>
        <dbReference type="ARBA" id="ARBA00023125"/>
    </source>
</evidence>
<keyword evidence="2" id="KW-0227">DNA damage</keyword>
<feature type="domain" description="PD-(D/E)XK endonuclease-like" evidence="8">
    <location>
        <begin position="13"/>
        <end position="242"/>
    </location>
</feature>
<dbReference type="InterPro" id="IPR038726">
    <property type="entry name" value="PDDEXK_AddAB-type"/>
</dbReference>
<keyword evidence="5" id="KW-0067">ATP-binding</keyword>
<dbReference type="RefSeq" id="WP_070109552.1">
    <property type="nucleotide sequence ID" value="NZ_LZFO01000006.1"/>
</dbReference>
<evidence type="ECO:0000256" key="7">
    <source>
        <dbReference type="ARBA" id="ARBA00023204"/>
    </source>
</evidence>
<dbReference type="GO" id="GO:0006281">
    <property type="term" value="P:DNA repair"/>
    <property type="evidence" value="ECO:0007669"/>
    <property type="project" value="UniProtKB-KW"/>
</dbReference>
<dbReference type="PATRIC" id="fig|1121290.3.peg.600"/>
<accession>A0A1E8F0M2</accession>
<keyword evidence="4" id="KW-0347">Helicase</keyword>
<dbReference type="InterPro" id="IPR011604">
    <property type="entry name" value="PDDEXK-like_dom_sf"/>
</dbReference>
<name>A0A1E8F0M2_9CLOT</name>
<keyword evidence="10" id="KW-1185">Reference proteome</keyword>
<keyword evidence="6" id="KW-0238">DNA-binding</keyword>
<evidence type="ECO:0000256" key="4">
    <source>
        <dbReference type="ARBA" id="ARBA00022806"/>
    </source>
</evidence>
<dbReference type="Gene3D" id="3.90.320.10">
    <property type="match status" value="1"/>
</dbReference>
<evidence type="ECO:0000313" key="9">
    <source>
        <dbReference type="EMBL" id="OFI07003.1"/>
    </source>
</evidence>
<evidence type="ECO:0000313" key="10">
    <source>
        <dbReference type="Proteomes" id="UP000175744"/>
    </source>
</evidence>
<reference evidence="9 10" key="1">
    <citation type="submission" date="2016-06" db="EMBL/GenBank/DDBJ databases">
        <title>Genome sequence of Clostridium acetireducens DSM 10703.</title>
        <authorList>
            <person name="Poehlein A."/>
            <person name="Fluechter S."/>
            <person name="Duerre P."/>
            <person name="Daniel R."/>
        </authorList>
    </citation>
    <scope>NUCLEOTIDE SEQUENCE [LARGE SCALE GENOMIC DNA]</scope>
    <source>
        <strain evidence="9 10">DSM 10703</strain>
    </source>
</reference>
<dbReference type="GO" id="GO:0004386">
    <property type="term" value="F:helicase activity"/>
    <property type="evidence" value="ECO:0007669"/>
    <property type="project" value="UniProtKB-KW"/>
</dbReference>
<comment type="caution">
    <text evidence="9">The sequence shown here is derived from an EMBL/GenBank/DDBJ whole genome shotgun (WGS) entry which is preliminary data.</text>
</comment>
<dbReference type="Pfam" id="PF12705">
    <property type="entry name" value="PDDEXK_1"/>
    <property type="match status" value="1"/>
</dbReference>
<evidence type="ECO:0000256" key="1">
    <source>
        <dbReference type="ARBA" id="ARBA00022741"/>
    </source>
</evidence>
<gene>
    <name evidence="9" type="ORF">CLOACE_05890</name>
</gene>
<keyword evidence="1" id="KW-0547">Nucleotide-binding</keyword>
<protein>
    <submittedName>
        <fullName evidence="9">PD-(D/E)XK nuclease superfamily protein</fullName>
    </submittedName>
</protein>